<accession>A0A401XJV2</accession>
<comment type="caution">
    <text evidence="2">The sequence shown here is derived from an EMBL/GenBank/DDBJ whole genome shotgun (WGS) entry which is preliminary data.</text>
</comment>
<dbReference type="RefSeq" id="WP_124397333.1">
    <property type="nucleotide sequence ID" value="NZ_BHZE01000005.1"/>
</dbReference>
<reference evidence="2 3" key="1">
    <citation type="submission" date="2018-11" db="EMBL/GenBank/DDBJ databases">
        <title>Schleiferia aggregans sp. nov., a moderately thermophilic heterotrophic bacterium isolated from microbial mats at a terrestrial hot spring.</title>
        <authorList>
            <person name="Iino T."/>
            <person name="Ohkuma M."/>
            <person name="Haruta S."/>
        </authorList>
    </citation>
    <scope>NUCLEOTIDE SEQUENCE [LARGE SCALE GENOMIC DNA]</scope>
    <source>
        <strain evidence="2 3">LA</strain>
    </source>
</reference>
<dbReference type="OrthoDB" id="7989657at2"/>
<evidence type="ECO:0000256" key="1">
    <source>
        <dbReference type="SAM" id="Phobius"/>
    </source>
</evidence>
<keyword evidence="3" id="KW-1185">Reference proteome</keyword>
<protein>
    <submittedName>
        <fullName evidence="2">Uncharacterized protein</fullName>
    </submittedName>
</protein>
<keyword evidence="1" id="KW-0472">Membrane</keyword>
<gene>
    <name evidence="2" type="ORF">JCM31826_07550</name>
</gene>
<feature type="transmembrane region" description="Helical" evidence="1">
    <location>
        <begin position="169"/>
        <end position="186"/>
    </location>
</feature>
<dbReference type="AlphaFoldDB" id="A0A401XJV2"/>
<proteinExistence type="predicted"/>
<feature type="transmembrane region" description="Helical" evidence="1">
    <location>
        <begin position="143"/>
        <end position="163"/>
    </location>
</feature>
<name>A0A401XJV2_9FLAO</name>
<evidence type="ECO:0000313" key="3">
    <source>
        <dbReference type="Proteomes" id="UP000286715"/>
    </source>
</evidence>
<organism evidence="2 3">
    <name type="scientific">Thermaurantimonas aggregans</name>
    <dbReference type="NCBI Taxonomy" id="2173829"/>
    <lineage>
        <taxon>Bacteria</taxon>
        <taxon>Pseudomonadati</taxon>
        <taxon>Bacteroidota</taxon>
        <taxon>Flavobacteriia</taxon>
        <taxon>Flavobacteriales</taxon>
        <taxon>Schleiferiaceae</taxon>
        <taxon>Thermaurantimonas</taxon>
    </lineage>
</organism>
<sequence>MIPLLALKRYSKQTLSIKFIVSKNQQEVDRILHVLLHEMGYRFVTGNKWEIAGPSAFGLYRLKWIPERYMDINFFKKSENQTEVELIVSYYSFRRRFKWKIDSILMNELHIIKDVSTHSKVDSNIRDEVFIRSLDASKNTHNYILLFIIVITSALLVVLLLSIPGNIKWIFIGIFLFIQVFLLYWFRAQNKV</sequence>
<dbReference type="Proteomes" id="UP000286715">
    <property type="component" value="Unassembled WGS sequence"/>
</dbReference>
<evidence type="ECO:0000313" key="2">
    <source>
        <dbReference type="EMBL" id="GCD77273.1"/>
    </source>
</evidence>
<keyword evidence="1" id="KW-0812">Transmembrane</keyword>
<keyword evidence="1" id="KW-1133">Transmembrane helix</keyword>
<dbReference type="EMBL" id="BHZE01000005">
    <property type="protein sequence ID" value="GCD77273.1"/>
    <property type="molecule type" value="Genomic_DNA"/>
</dbReference>